<keyword evidence="1" id="KW-1133">Transmembrane helix</keyword>
<organism evidence="2 3">
    <name type="scientific">Mycena venus</name>
    <dbReference type="NCBI Taxonomy" id="2733690"/>
    <lineage>
        <taxon>Eukaryota</taxon>
        <taxon>Fungi</taxon>
        <taxon>Dikarya</taxon>
        <taxon>Basidiomycota</taxon>
        <taxon>Agaricomycotina</taxon>
        <taxon>Agaricomycetes</taxon>
        <taxon>Agaricomycetidae</taxon>
        <taxon>Agaricales</taxon>
        <taxon>Marasmiineae</taxon>
        <taxon>Mycenaceae</taxon>
        <taxon>Mycena</taxon>
    </lineage>
</organism>
<comment type="caution">
    <text evidence="2">The sequence shown here is derived from an EMBL/GenBank/DDBJ whole genome shotgun (WGS) entry which is preliminary data.</text>
</comment>
<evidence type="ECO:0000313" key="3">
    <source>
        <dbReference type="Proteomes" id="UP000620124"/>
    </source>
</evidence>
<evidence type="ECO:0000313" key="2">
    <source>
        <dbReference type="EMBL" id="KAF7354387.1"/>
    </source>
</evidence>
<dbReference type="Proteomes" id="UP000620124">
    <property type="component" value="Unassembled WGS sequence"/>
</dbReference>
<keyword evidence="1" id="KW-0812">Transmembrane</keyword>
<protein>
    <recommendedName>
        <fullName evidence="4">Ubiquitin 3 binding protein But2 C-terminal domain-containing protein</fullName>
    </recommendedName>
</protein>
<proteinExistence type="predicted"/>
<name>A0A8H7D002_9AGAR</name>
<accession>A0A8H7D002</accession>
<reference evidence="2" key="1">
    <citation type="submission" date="2020-05" db="EMBL/GenBank/DDBJ databases">
        <title>Mycena genomes resolve the evolution of fungal bioluminescence.</title>
        <authorList>
            <person name="Tsai I.J."/>
        </authorList>
    </citation>
    <scope>NUCLEOTIDE SEQUENCE</scope>
    <source>
        <strain evidence="2">CCC161011</strain>
    </source>
</reference>
<evidence type="ECO:0008006" key="4">
    <source>
        <dbReference type="Google" id="ProtNLM"/>
    </source>
</evidence>
<sequence>MASTHSSDMQEYTLLMSAAPEDGMQDEIELKSRKHTEQQHSPRFLMLLSVLITLVAIGAAAAFHLSVLSDDEPLLTPKEITSSFRMALPSPNLEKGRDIMMKKKYKLPEMIFPTYITRVNAAVPDTVYESGHSVILSPTDSMIYHWMTNSPWQMCYISGFVSPSELLVAGNKSYRSEGDLSAIEIWNVTTPANTGTLTALSWNTRPARISLLGTVNFTSVEAQRRTLQLDGQELRPPTPRFHCLGETEITVEVACKACHLEFEQVFSTPPLGFELLQLA</sequence>
<dbReference type="EMBL" id="JACAZI010000008">
    <property type="protein sequence ID" value="KAF7354387.1"/>
    <property type="molecule type" value="Genomic_DNA"/>
</dbReference>
<gene>
    <name evidence="2" type="ORF">MVEN_01127500</name>
</gene>
<keyword evidence="1" id="KW-0472">Membrane</keyword>
<dbReference type="OrthoDB" id="8300214at2759"/>
<evidence type="ECO:0000256" key="1">
    <source>
        <dbReference type="SAM" id="Phobius"/>
    </source>
</evidence>
<dbReference type="AlphaFoldDB" id="A0A8H7D002"/>
<feature type="transmembrane region" description="Helical" evidence="1">
    <location>
        <begin position="44"/>
        <end position="65"/>
    </location>
</feature>
<keyword evidence="3" id="KW-1185">Reference proteome</keyword>